<gene>
    <name evidence="1" type="ORF">J1C47_08075</name>
</gene>
<keyword evidence="2" id="KW-1185">Reference proteome</keyword>
<organism evidence="1 2">
    <name type="scientific">Jiella sonneratiae</name>
    <dbReference type="NCBI Taxonomy" id="2816856"/>
    <lineage>
        <taxon>Bacteria</taxon>
        <taxon>Pseudomonadati</taxon>
        <taxon>Pseudomonadota</taxon>
        <taxon>Alphaproteobacteria</taxon>
        <taxon>Hyphomicrobiales</taxon>
        <taxon>Aurantimonadaceae</taxon>
        <taxon>Jiella</taxon>
    </lineage>
</organism>
<sequence length="114" mass="12965">MQRARQTTIGGDGRLFERRRTRLRPVKLASLSRRFIDEGLLRDRSKGGARIRRASATALPARFLLLDEGECVFLPVAIVWEDGLELGVRFVGAEIRPTLAEIRRLTGRYYALPE</sequence>
<name>A0ABS3J1R0_9HYPH</name>
<protein>
    <recommendedName>
        <fullName evidence="3">PilZ domain-containing protein</fullName>
    </recommendedName>
</protein>
<evidence type="ECO:0000313" key="1">
    <source>
        <dbReference type="EMBL" id="MBO0903597.1"/>
    </source>
</evidence>
<reference evidence="1 2" key="1">
    <citation type="submission" date="2021-03" db="EMBL/GenBank/DDBJ databases">
        <title>Whole genome sequence of Jiella sp. MQZ13P-4.</title>
        <authorList>
            <person name="Tuo L."/>
        </authorList>
    </citation>
    <scope>NUCLEOTIDE SEQUENCE [LARGE SCALE GENOMIC DNA]</scope>
    <source>
        <strain evidence="1 2">MQZ13P-4</strain>
    </source>
</reference>
<proteinExistence type="predicted"/>
<comment type="caution">
    <text evidence="1">The sequence shown here is derived from an EMBL/GenBank/DDBJ whole genome shotgun (WGS) entry which is preliminary data.</text>
</comment>
<dbReference type="Proteomes" id="UP000664288">
    <property type="component" value="Unassembled WGS sequence"/>
</dbReference>
<accession>A0ABS3J1R0</accession>
<evidence type="ECO:0000313" key="2">
    <source>
        <dbReference type="Proteomes" id="UP000664288"/>
    </source>
</evidence>
<dbReference type="RefSeq" id="WP_207350231.1">
    <property type="nucleotide sequence ID" value="NZ_JAFMPY010000006.1"/>
</dbReference>
<dbReference type="EMBL" id="JAFMPY010000006">
    <property type="protein sequence ID" value="MBO0903597.1"/>
    <property type="molecule type" value="Genomic_DNA"/>
</dbReference>
<evidence type="ECO:0008006" key="3">
    <source>
        <dbReference type="Google" id="ProtNLM"/>
    </source>
</evidence>